<organism evidence="2 3">
    <name type="scientific">Purpureocillium lilacinum</name>
    <name type="common">Paecilomyces lilacinus</name>
    <dbReference type="NCBI Taxonomy" id="33203"/>
    <lineage>
        <taxon>Eukaryota</taxon>
        <taxon>Fungi</taxon>
        <taxon>Dikarya</taxon>
        <taxon>Ascomycota</taxon>
        <taxon>Pezizomycotina</taxon>
        <taxon>Sordariomycetes</taxon>
        <taxon>Hypocreomycetidae</taxon>
        <taxon>Hypocreales</taxon>
        <taxon>Ophiocordycipitaceae</taxon>
        <taxon>Purpureocillium</taxon>
    </lineage>
</organism>
<dbReference type="Proteomes" id="UP000078240">
    <property type="component" value="Unassembled WGS sequence"/>
</dbReference>
<feature type="compositionally biased region" description="Basic and acidic residues" evidence="1">
    <location>
        <begin position="1"/>
        <end position="14"/>
    </location>
</feature>
<feature type="region of interest" description="Disordered" evidence="1">
    <location>
        <begin position="1"/>
        <end position="49"/>
    </location>
</feature>
<evidence type="ECO:0000313" key="3">
    <source>
        <dbReference type="Proteomes" id="UP000078240"/>
    </source>
</evidence>
<accession>A0A179F6N8</accession>
<name>A0A179F6N8_PURLI</name>
<dbReference type="EMBL" id="LSBH01000030">
    <property type="protein sequence ID" value="OAQ60813.1"/>
    <property type="molecule type" value="Genomic_DNA"/>
</dbReference>
<protein>
    <submittedName>
        <fullName evidence="2">Uncharacterized protein</fullName>
    </submittedName>
</protein>
<reference evidence="2 3" key="1">
    <citation type="submission" date="2016-01" db="EMBL/GenBank/DDBJ databases">
        <title>Biosynthesis of antibiotic leucinostatins and their inhibition on Phytophthora in bio-control Purpureocillium lilacinum.</title>
        <authorList>
            <person name="Wang G."/>
            <person name="Liu Z."/>
            <person name="Lin R."/>
            <person name="Li E."/>
            <person name="Mao Z."/>
            <person name="Ling J."/>
            <person name="Yin W."/>
            <person name="Xie B."/>
        </authorList>
    </citation>
    <scope>NUCLEOTIDE SEQUENCE [LARGE SCALE GENOMIC DNA]</scope>
    <source>
        <strain evidence="2">PLBJ-1</strain>
    </source>
</reference>
<proteinExistence type="predicted"/>
<sequence>MKRKLDDSAKEPNKSRRYSTRATTQAVAGAGNDAPAADQKNSSNQEEATTLQSALDLLGAYRAVVQELREAVAPHYGPERDHPHSARGDPGVERRSRRTARFDP</sequence>
<gene>
    <name evidence="2" type="ORF">VFPBJ_11523</name>
</gene>
<evidence type="ECO:0000256" key="1">
    <source>
        <dbReference type="SAM" id="MobiDB-lite"/>
    </source>
</evidence>
<feature type="compositionally biased region" description="Polar residues" evidence="1">
    <location>
        <begin position="39"/>
        <end position="49"/>
    </location>
</feature>
<dbReference type="AlphaFoldDB" id="A0A179F6N8"/>
<feature type="compositionally biased region" description="Low complexity" evidence="1">
    <location>
        <begin position="26"/>
        <end position="38"/>
    </location>
</feature>
<comment type="caution">
    <text evidence="2">The sequence shown here is derived from an EMBL/GenBank/DDBJ whole genome shotgun (WGS) entry which is preliminary data.</text>
</comment>
<evidence type="ECO:0000313" key="2">
    <source>
        <dbReference type="EMBL" id="OAQ60813.1"/>
    </source>
</evidence>
<feature type="region of interest" description="Disordered" evidence="1">
    <location>
        <begin position="72"/>
        <end position="104"/>
    </location>
</feature>